<feature type="region of interest" description="Disordered" evidence="1">
    <location>
        <begin position="40"/>
        <end position="79"/>
    </location>
</feature>
<feature type="compositionally biased region" description="Gly residues" evidence="1">
    <location>
        <begin position="199"/>
        <end position="208"/>
    </location>
</feature>
<dbReference type="EnsemblPlants" id="Zm00001eb092620_T001">
    <property type="protein sequence ID" value="Zm00001eb092620_P001"/>
    <property type="gene ID" value="Zm00001eb092620"/>
</dbReference>
<reference evidence="2" key="2">
    <citation type="submission" date="2019-07" db="EMBL/GenBank/DDBJ databases">
        <authorList>
            <person name="Seetharam A."/>
            <person name="Woodhouse M."/>
            <person name="Cannon E."/>
        </authorList>
    </citation>
    <scope>NUCLEOTIDE SEQUENCE [LARGE SCALE GENOMIC DNA]</scope>
    <source>
        <strain evidence="2">cv. B73</strain>
    </source>
</reference>
<evidence type="ECO:0000313" key="3">
    <source>
        <dbReference type="Proteomes" id="UP000007305"/>
    </source>
</evidence>
<name>A0A804MK80_MAIZE</name>
<evidence type="ECO:0000256" key="1">
    <source>
        <dbReference type="SAM" id="MobiDB-lite"/>
    </source>
</evidence>
<accession>A0A804MK80</accession>
<proteinExistence type="predicted"/>
<dbReference type="Gramene" id="Zm00001eb092620_T001">
    <property type="protein sequence ID" value="Zm00001eb092620_P001"/>
    <property type="gene ID" value="Zm00001eb092620"/>
</dbReference>
<keyword evidence="3" id="KW-1185">Reference proteome</keyword>
<feature type="compositionally biased region" description="Low complexity" evidence="1">
    <location>
        <begin position="55"/>
        <end position="64"/>
    </location>
</feature>
<feature type="compositionally biased region" description="Low complexity" evidence="1">
    <location>
        <begin position="9"/>
        <end position="26"/>
    </location>
</feature>
<dbReference type="Proteomes" id="UP000007305">
    <property type="component" value="Chromosome 2"/>
</dbReference>
<sequence>MHAFLPRGSPSSSPPCTASSTTPTPPAAAAAALANCSLSRPPSRVACRSSFPGITTSSSTNRPSSRNDRKHTYGLPPRPMDGIGGGNVFGCLSSFTASSASLPSAVSVPLSAAAAASASASASPSLNMSSASTVLSEPSPSVQSSSDAEEPFLVQKLALLFTVATVVAGLGLSSASSDESSLLFSASAAMSSHDSVREGGSGVGGGDGDGGRRAPRSGCCFSWKWSSPKISVKDAVSMGLLLGWCTLRFHAESASSSVGFSGSGFSNSRLSPPSAAAIGAAITCLSLDNMHLGCTSEQMFHFSCACSVQNSDTTLPWQAVSWDLRDVPCHSVLLAYLQVCNCKRKELKDVQNSFEVCDCQELDSDVCISLN</sequence>
<feature type="region of interest" description="Disordered" evidence="1">
    <location>
        <begin position="1"/>
        <end position="26"/>
    </location>
</feature>
<reference evidence="2" key="3">
    <citation type="submission" date="2021-05" db="UniProtKB">
        <authorList>
            <consortium name="EnsemblPlants"/>
        </authorList>
    </citation>
    <scope>IDENTIFICATION</scope>
    <source>
        <strain evidence="2">cv. B73</strain>
    </source>
</reference>
<organism evidence="2 3">
    <name type="scientific">Zea mays</name>
    <name type="common">Maize</name>
    <dbReference type="NCBI Taxonomy" id="4577"/>
    <lineage>
        <taxon>Eukaryota</taxon>
        <taxon>Viridiplantae</taxon>
        <taxon>Streptophyta</taxon>
        <taxon>Embryophyta</taxon>
        <taxon>Tracheophyta</taxon>
        <taxon>Spermatophyta</taxon>
        <taxon>Magnoliopsida</taxon>
        <taxon>Liliopsida</taxon>
        <taxon>Poales</taxon>
        <taxon>Poaceae</taxon>
        <taxon>PACMAD clade</taxon>
        <taxon>Panicoideae</taxon>
        <taxon>Andropogonodae</taxon>
        <taxon>Andropogoneae</taxon>
        <taxon>Tripsacinae</taxon>
        <taxon>Zea</taxon>
    </lineage>
</organism>
<feature type="region of interest" description="Disordered" evidence="1">
    <location>
        <begin position="193"/>
        <end position="213"/>
    </location>
</feature>
<evidence type="ECO:0000313" key="2">
    <source>
        <dbReference type="EnsemblPlants" id="Zm00001eb092620_P001"/>
    </source>
</evidence>
<protein>
    <submittedName>
        <fullName evidence="2">Uncharacterized protein</fullName>
    </submittedName>
</protein>
<dbReference type="InParanoid" id="A0A804MK80"/>
<dbReference type="AlphaFoldDB" id="A0A804MK80"/>
<reference evidence="3" key="1">
    <citation type="submission" date="2015-12" db="EMBL/GenBank/DDBJ databases">
        <title>Update maize B73 reference genome by single molecule sequencing technologies.</title>
        <authorList>
            <consortium name="Maize Genome Sequencing Project"/>
            <person name="Ware D."/>
        </authorList>
    </citation>
    <scope>NUCLEOTIDE SEQUENCE [LARGE SCALE GENOMIC DNA]</scope>
    <source>
        <strain evidence="3">cv. B73</strain>
    </source>
</reference>